<evidence type="ECO:0000313" key="1">
    <source>
        <dbReference type="EMBL" id="GAF87204.1"/>
    </source>
</evidence>
<dbReference type="AlphaFoldDB" id="X0T1S4"/>
<feature type="non-terminal residue" evidence="1">
    <location>
        <position position="117"/>
    </location>
</feature>
<reference evidence="1" key="1">
    <citation type="journal article" date="2014" name="Front. Microbiol.">
        <title>High frequency of phylogenetically diverse reductive dehalogenase-homologous genes in deep subseafloor sedimentary metagenomes.</title>
        <authorList>
            <person name="Kawai M."/>
            <person name="Futagami T."/>
            <person name="Toyoda A."/>
            <person name="Takaki Y."/>
            <person name="Nishi S."/>
            <person name="Hori S."/>
            <person name="Arai W."/>
            <person name="Tsubouchi T."/>
            <person name="Morono Y."/>
            <person name="Uchiyama I."/>
            <person name="Ito T."/>
            <person name="Fujiyama A."/>
            <person name="Inagaki F."/>
            <person name="Takami H."/>
        </authorList>
    </citation>
    <scope>NUCLEOTIDE SEQUENCE</scope>
    <source>
        <strain evidence="1">Expedition CK06-06</strain>
    </source>
</reference>
<comment type="caution">
    <text evidence="1">The sequence shown here is derived from an EMBL/GenBank/DDBJ whole genome shotgun (WGS) entry which is preliminary data.</text>
</comment>
<protein>
    <submittedName>
        <fullName evidence="1">Uncharacterized protein</fullName>
    </submittedName>
</protein>
<gene>
    <name evidence="1" type="ORF">S01H1_30953</name>
</gene>
<organism evidence="1">
    <name type="scientific">marine sediment metagenome</name>
    <dbReference type="NCBI Taxonomy" id="412755"/>
    <lineage>
        <taxon>unclassified sequences</taxon>
        <taxon>metagenomes</taxon>
        <taxon>ecological metagenomes</taxon>
    </lineage>
</organism>
<sequence length="117" mass="12825">MANILNIEINEQQIDLFPGEIFTLTLQAVDLINLTGVKSDFSKTIEIPASENNSQILGIVQEITSQSVTPYRQLKTKVIQNGTEIIPSGITIVESTTGKNTFKITIYSGNINISDIL</sequence>
<proteinExistence type="predicted"/>
<name>X0T1S4_9ZZZZ</name>
<dbReference type="EMBL" id="BARS01019078">
    <property type="protein sequence ID" value="GAF87204.1"/>
    <property type="molecule type" value="Genomic_DNA"/>
</dbReference>
<accession>X0T1S4</accession>